<dbReference type="SUPFAM" id="SSF109604">
    <property type="entry name" value="HD-domain/PDEase-like"/>
    <property type="match status" value="1"/>
</dbReference>
<feature type="non-terminal residue" evidence="1">
    <location>
        <position position="111"/>
    </location>
</feature>
<accession>A0A382L7J7</accession>
<proteinExistence type="predicted"/>
<dbReference type="Pfam" id="PF13328">
    <property type="entry name" value="HD_4"/>
    <property type="match status" value="1"/>
</dbReference>
<gene>
    <name evidence="1" type="ORF">METZ01_LOCUS285762</name>
</gene>
<dbReference type="AlphaFoldDB" id="A0A382L7J7"/>
<dbReference type="PANTHER" id="PTHR43061">
    <property type="entry name" value="GTP DIPHOSPHOKINASE RSH1, CHLOROPLASTIC-RELATED"/>
    <property type="match status" value="1"/>
</dbReference>
<evidence type="ECO:0008006" key="2">
    <source>
        <dbReference type="Google" id="ProtNLM"/>
    </source>
</evidence>
<dbReference type="PANTHER" id="PTHR43061:SF1">
    <property type="entry name" value="GTP DIPHOSPHOKINASE RSH1, CHLOROPLASTIC-RELATED"/>
    <property type="match status" value="1"/>
</dbReference>
<dbReference type="Gene3D" id="1.10.3210.10">
    <property type="entry name" value="Hypothetical protein af1432"/>
    <property type="match status" value="1"/>
</dbReference>
<protein>
    <recommendedName>
        <fullName evidence="2">HD domain-containing protein</fullName>
    </recommendedName>
</protein>
<reference evidence="1" key="1">
    <citation type="submission" date="2018-05" db="EMBL/GenBank/DDBJ databases">
        <authorList>
            <person name="Lanie J.A."/>
            <person name="Ng W.-L."/>
            <person name="Kazmierczak K.M."/>
            <person name="Andrzejewski T.M."/>
            <person name="Davidsen T.M."/>
            <person name="Wayne K.J."/>
            <person name="Tettelin H."/>
            <person name="Glass J.I."/>
            <person name="Rusch D."/>
            <person name="Podicherti R."/>
            <person name="Tsui H.-C.T."/>
            <person name="Winkler M.E."/>
        </authorList>
    </citation>
    <scope>NUCLEOTIDE SEQUENCE</scope>
</reference>
<organism evidence="1">
    <name type="scientific">marine metagenome</name>
    <dbReference type="NCBI Taxonomy" id="408172"/>
    <lineage>
        <taxon>unclassified sequences</taxon>
        <taxon>metagenomes</taxon>
        <taxon>ecological metagenomes</taxon>
    </lineage>
</organism>
<dbReference type="EMBL" id="UINC01085399">
    <property type="protein sequence ID" value="SVC32908.1"/>
    <property type="molecule type" value="Genomic_DNA"/>
</dbReference>
<name>A0A382L7J7_9ZZZZ</name>
<sequence length="111" mass="12306">MENQKIKELIDLAITYIPKSEISVISKAITFSSQAHDSQLRKSGEPYINHPIEVAKILTGIKLDVSSIVSGLLHDTVEDTIITPNEIKNIFGKEVSELVDGLTKINKYSLK</sequence>
<evidence type="ECO:0000313" key="1">
    <source>
        <dbReference type="EMBL" id="SVC32908.1"/>
    </source>
</evidence>